<reference evidence="1 2" key="1">
    <citation type="journal article" date="2021" name="ISME J.">
        <title>Genomic evolution of the class Acidithiobacillia: deep-branching Proteobacteria living in extreme acidic conditions.</title>
        <authorList>
            <person name="Moya-Beltran A."/>
            <person name="Beard S."/>
            <person name="Rojas-Villalobos C."/>
            <person name="Issotta F."/>
            <person name="Gallardo Y."/>
            <person name="Ulloa R."/>
            <person name="Giaveno A."/>
            <person name="Degli Esposti M."/>
            <person name="Johnson D.B."/>
            <person name="Quatrini R."/>
        </authorList>
    </citation>
    <scope>NUCLEOTIDE SEQUENCE [LARGE SCALE GENOMIC DNA]</scope>
    <source>
        <strain evidence="1 2">CF3</strain>
    </source>
</reference>
<sequence length="50" mass="4969">MPGQVHGGAGCGLSVGAQCGIGIRKKVLDGRGLLGHVPDDLVVSGLKHAH</sequence>
<protein>
    <submittedName>
        <fullName evidence="1">Uncharacterized protein</fullName>
    </submittedName>
</protein>
<dbReference type="Proteomes" id="UP001196097">
    <property type="component" value="Chromosome"/>
</dbReference>
<proteinExistence type="predicted"/>
<gene>
    <name evidence="1" type="ORF">HF292_000190</name>
</gene>
<dbReference type="EMBL" id="CP130946">
    <property type="protein sequence ID" value="XRP73092.1"/>
    <property type="molecule type" value="Genomic_DNA"/>
</dbReference>
<accession>A0ACD5IHY0</accession>
<evidence type="ECO:0000313" key="2">
    <source>
        <dbReference type="Proteomes" id="UP001196097"/>
    </source>
</evidence>
<keyword evidence="2" id="KW-1185">Reference proteome</keyword>
<organism evidence="1 2">
    <name type="scientific">Acidithiobacillus ferruginosus</name>
    <dbReference type="NCBI Taxonomy" id="3063951"/>
    <lineage>
        <taxon>Bacteria</taxon>
        <taxon>Pseudomonadati</taxon>
        <taxon>Pseudomonadota</taxon>
        <taxon>Acidithiobacillia</taxon>
        <taxon>Acidithiobacillales</taxon>
        <taxon>Acidithiobacillaceae</taxon>
        <taxon>Acidithiobacillus</taxon>
    </lineage>
</organism>
<evidence type="ECO:0000313" key="1">
    <source>
        <dbReference type="EMBL" id="XRP73092.1"/>
    </source>
</evidence>
<name>A0ACD5IHY0_9PROT</name>